<dbReference type="Proteomes" id="UP000306324">
    <property type="component" value="Unassembled WGS sequence"/>
</dbReference>
<reference evidence="2 3" key="1">
    <citation type="submission" date="2019-04" db="EMBL/GenBank/DDBJ databases">
        <title>A novel phosphate-accumulating bacterium identified in bioreactor for phosphate removal from wastewater.</title>
        <authorList>
            <person name="Kotlyarov R.Y."/>
            <person name="Beletsky A.V."/>
            <person name="Kallistova A.Y."/>
            <person name="Dorofeev A.G."/>
            <person name="Nikolaev Y.Y."/>
            <person name="Pimenov N.V."/>
            <person name="Ravin N.V."/>
            <person name="Mardanov A.V."/>
        </authorList>
    </citation>
    <scope>NUCLEOTIDE SEQUENCE [LARGE SCALE GENOMIC DNA]</scope>
    <source>
        <strain evidence="2 3">Bin19</strain>
    </source>
</reference>
<protein>
    <submittedName>
        <fullName evidence="2">Uncharacterized protein</fullName>
    </submittedName>
</protein>
<accession>A0A5S4EKY9</accession>
<evidence type="ECO:0000313" key="3">
    <source>
        <dbReference type="Proteomes" id="UP000306324"/>
    </source>
</evidence>
<keyword evidence="1" id="KW-1133">Transmembrane helix</keyword>
<keyword evidence="3" id="KW-1185">Reference proteome</keyword>
<gene>
    <name evidence="2" type="ORF">ACCUM_0211</name>
</gene>
<dbReference type="AlphaFoldDB" id="A0A5S4EKY9"/>
<feature type="transmembrane region" description="Helical" evidence="1">
    <location>
        <begin position="57"/>
        <end position="76"/>
    </location>
</feature>
<evidence type="ECO:0000313" key="2">
    <source>
        <dbReference type="EMBL" id="TMQ75989.1"/>
    </source>
</evidence>
<dbReference type="EMBL" id="SWAD01000067">
    <property type="protein sequence ID" value="TMQ75989.1"/>
    <property type="molecule type" value="Genomic_DNA"/>
</dbReference>
<keyword evidence="1" id="KW-0812">Transmembrane</keyword>
<comment type="caution">
    <text evidence="2">The sequence shown here is derived from an EMBL/GenBank/DDBJ whole genome shotgun (WGS) entry which is preliminary data.</text>
</comment>
<name>A0A5S4EKY9_9PROT</name>
<sequence>MQASRQQLGETLEVSSRAGAFEAAQRFNGVWARLGRIAQAAELPTRARERLAKAQRLTTQLLATFTFFFATLPLQIEALALHPSWSAPSSNN</sequence>
<organism evidence="2 3">
    <name type="scientific">Candidatus Accumulibacter phosphatis</name>
    <dbReference type="NCBI Taxonomy" id="327160"/>
    <lineage>
        <taxon>Bacteria</taxon>
        <taxon>Pseudomonadati</taxon>
        <taxon>Pseudomonadota</taxon>
        <taxon>Betaproteobacteria</taxon>
        <taxon>Candidatus Accumulibacter</taxon>
    </lineage>
</organism>
<proteinExistence type="predicted"/>
<keyword evidence="1" id="KW-0472">Membrane</keyword>
<evidence type="ECO:0000256" key="1">
    <source>
        <dbReference type="SAM" id="Phobius"/>
    </source>
</evidence>